<reference evidence="4" key="1">
    <citation type="submission" date="2016-10" db="EMBL/GenBank/DDBJ databases">
        <authorList>
            <person name="Varghese N."/>
            <person name="Submissions S."/>
        </authorList>
    </citation>
    <scope>NUCLEOTIDE SEQUENCE [LARGE SCALE GENOMIC DNA]</scope>
    <source>
        <strain evidence="4">930I</strain>
    </source>
</reference>
<keyword evidence="2" id="KW-0812">Transmembrane</keyword>
<keyword evidence="4" id="KW-1185">Reference proteome</keyword>
<dbReference type="Proteomes" id="UP000217076">
    <property type="component" value="Unassembled WGS sequence"/>
</dbReference>
<feature type="transmembrane region" description="Helical" evidence="2">
    <location>
        <begin position="106"/>
        <end position="127"/>
    </location>
</feature>
<feature type="region of interest" description="Disordered" evidence="1">
    <location>
        <begin position="1"/>
        <end position="27"/>
    </location>
</feature>
<dbReference type="OrthoDB" id="7366734at2"/>
<gene>
    <name evidence="3" type="ORF">SAMN05421742_10229</name>
</gene>
<sequence>MSAHTATADTPLGDAHPSEMAGPPPDSLLAQLPGEVLDILTGEQKARLTRIRIDGGWRRHPVDLRLSLPLPGRRFYLTVIAGEEKRDAHRRQAERHRYPLPTVGNLFFLLGLAGLFYATAMVGMLFYSGVLD</sequence>
<organism evidence="3 4">
    <name type="scientific">Roseospirillum parvum</name>
    <dbReference type="NCBI Taxonomy" id="83401"/>
    <lineage>
        <taxon>Bacteria</taxon>
        <taxon>Pseudomonadati</taxon>
        <taxon>Pseudomonadota</taxon>
        <taxon>Alphaproteobacteria</taxon>
        <taxon>Rhodospirillales</taxon>
        <taxon>Rhodospirillaceae</taxon>
        <taxon>Roseospirillum</taxon>
    </lineage>
</organism>
<evidence type="ECO:0000313" key="3">
    <source>
        <dbReference type="EMBL" id="SDG65286.1"/>
    </source>
</evidence>
<evidence type="ECO:0000256" key="2">
    <source>
        <dbReference type="SAM" id="Phobius"/>
    </source>
</evidence>
<protein>
    <submittedName>
        <fullName evidence="3">Uncharacterized protein</fullName>
    </submittedName>
</protein>
<evidence type="ECO:0000313" key="4">
    <source>
        <dbReference type="Proteomes" id="UP000217076"/>
    </source>
</evidence>
<dbReference type="STRING" id="83401.SAMN05421742_10229"/>
<proteinExistence type="predicted"/>
<dbReference type="RefSeq" id="WP_092615365.1">
    <property type="nucleotide sequence ID" value="NZ_FNCV01000002.1"/>
</dbReference>
<dbReference type="EMBL" id="FNCV01000002">
    <property type="protein sequence ID" value="SDG65286.1"/>
    <property type="molecule type" value="Genomic_DNA"/>
</dbReference>
<keyword evidence="2" id="KW-0472">Membrane</keyword>
<keyword evidence="2" id="KW-1133">Transmembrane helix</keyword>
<accession>A0A1G7VZT0</accession>
<evidence type="ECO:0000256" key="1">
    <source>
        <dbReference type="SAM" id="MobiDB-lite"/>
    </source>
</evidence>
<name>A0A1G7VZT0_9PROT</name>
<dbReference type="AlphaFoldDB" id="A0A1G7VZT0"/>